<accession>A0ACB8AV26</accession>
<proteinExistence type="predicted"/>
<evidence type="ECO:0000313" key="1">
    <source>
        <dbReference type="EMBL" id="KAH7916262.1"/>
    </source>
</evidence>
<gene>
    <name evidence="1" type="ORF">BJ138DRAFT_596200</name>
</gene>
<comment type="caution">
    <text evidence="1">The sequence shown here is derived from an EMBL/GenBank/DDBJ whole genome shotgun (WGS) entry which is preliminary data.</text>
</comment>
<reference evidence="1" key="1">
    <citation type="journal article" date="2021" name="New Phytol.">
        <title>Evolutionary innovations through gain and loss of genes in the ectomycorrhizal Boletales.</title>
        <authorList>
            <person name="Wu G."/>
            <person name="Miyauchi S."/>
            <person name="Morin E."/>
            <person name="Kuo A."/>
            <person name="Drula E."/>
            <person name="Varga T."/>
            <person name="Kohler A."/>
            <person name="Feng B."/>
            <person name="Cao Y."/>
            <person name="Lipzen A."/>
            <person name="Daum C."/>
            <person name="Hundley H."/>
            <person name="Pangilinan J."/>
            <person name="Johnson J."/>
            <person name="Barry K."/>
            <person name="LaButti K."/>
            <person name="Ng V."/>
            <person name="Ahrendt S."/>
            <person name="Min B."/>
            <person name="Choi I.G."/>
            <person name="Park H."/>
            <person name="Plett J.M."/>
            <person name="Magnuson J."/>
            <person name="Spatafora J.W."/>
            <person name="Nagy L.G."/>
            <person name="Henrissat B."/>
            <person name="Grigoriev I.V."/>
            <person name="Yang Z.L."/>
            <person name="Xu J."/>
            <person name="Martin F.M."/>
        </authorList>
    </citation>
    <scope>NUCLEOTIDE SEQUENCE</scope>
    <source>
        <strain evidence="1">ATCC 28755</strain>
    </source>
</reference>
<evidence type="ECO:0000313" key="2">
    <source>
        <dbReference type="Proteomes" id="UP000790377"/>
    </source>
</evidence>
<name>A0ACB8AV26_9AGAM</name>
<sequence>MTDRTTSVPVPAHEVLIVPATDSEGRAKLLQDCVDVRIAVFVDEQKFPLDVEIDGHDPTATHILLRLVPSLQPIGTIRVYKVEGEDYYKLSRLAVLKEYRHHRFGRVLVLALHEWVKEHAGQTGGLEIGKVVCHSQMPVKAFYAKYGYLPEGDEFDEDGAPHQKMVARLSLSE</sequence>
<protein>
    <submittedName>
        <fullName evidence="1">Acyl-CoA N-acyltransferase</fullName>
    </submittedName>
</protein>
<organism evidence="1 2">
    <name type="scientific">Hygrophoropsis aurantiaca</name>
    <dbReference type="NCBI Taxonomy" id="72124"/>
    <lineage>
        <taxon>Eukaryota</taxon>
        <taxon>Fungi</taxon>
        <taxon>Dikarya</taxon>
        <taxon>Basidiomycota</taxon>
        <taxon>Agaricomycotina</taxon>
        <taxon>Agaricomycetes</taxon>
        <taxon>Agaricomycetidae</taxon>
        <taxon>Boletales</taxon>
        <taxon>Coniophorineae</taxon>
        <taxon>Hygrophoropsidaceae</taxon>
        <taxon>Hygrophoropsis</taxon>
    </lineage>
</organism>
<keyword evidence="2" id="KW-1185">Reference proteome</keyword>
<dbReference type="EMBL" id="MU267592">
    <property type="protein sequence ID" value="KAH7916262.1"/>
    <property type="molecule type" value="Genomic_DNA"/>
</dbReference>
<dbReference type="Proteomes" id="UP000790377">
    <property type="component" value="Unassembled WGS sequence"/>
</dbReference>